<dbReference type="InterPro" id="IPR011059">
    <property type="entry name" value="Metal-dep_hydrolase_composite"/>
</dbReference>
<dbReference type="PANTHER" id="PTHR43135:SF3">
    <property type="entry name" value="ALPHA-D-RIBOSE 1-METHYLPHOSPHONATE 5-TRIPHOSPHATE DIPHOSPHATASE"/>
    <property type="match status" value="1"/>
</dbReference>
<gene>
    <name evidence="2" type="ORF">SAMN04488554_4107</name>
</gene>
<accession>A0A1H5NBU1</accession>
<dbReference type="Pfam" id="PF07969">
    <property type="entry name" value="Amidohydro_3"/>
    <property type="match status" value="1"/>
</dbReference>
<dbReference type="SUPFAM" id="SSF51338">
    <property type="entry name" value="Composite domain of metallo-dependent hydrolases"/>
    <property type="match status" value="1"/>
</dbReference>
<dbReference type="InterPro" id="IPR013108">
    <property type="entry name" value="Amidohydro_3"/>
</dbReference>
<protein>
    <submittedName>
        <fullName evidence="2">Imidazolonepropionase</fullName>
    </submittedName>
</protein>
<dbReference type="GO" id="GO:0016810">
    <property type="term" value="F:hydrolase activity, acting on carbon-nitrogen (but not peptide) bonds"/>
    <property type="evidence" value="ECO:0007669"/>
    <property type="project" value="InterPro"/>
</dbReference>
<evidence type="ECO:0000313" key="2">
    <source>
        <dbReference type="EMBL" id="SEE98337.1"/>
    </source>
</evidence>
<dbReference type="AlphaFoldDB" id="A0A1H5NBU1"/>
<name>A0A1H5NBU1_9MICO</name>
<proteinExistence type="predicted"/>
<dbReference type="SUPFAM" id="SSF51556">
    <property type="entry name" value="Metallo-dependent hydrolases"/>
    <property type="match status" value="1"/>
</dbReference>
<dbReference type="CDD" id="cd01309">
    <property type="entry name" value="Met_dep_hydrolase_C"/>
    <property type="match status" value="1"/>
</dbReference>
<dbReference type="Proteomes" id="UP000199220">
    <property type="component" value="Unassembled WGS sequence"/>
</dbReference>
<evidence type="ECO:0000313" key="3">
    <source>
        <dbReference type="Proteomes" id="UP000199220"/>
    </source>
</evidence>
<dbReference type="RefSeq" id="WP_089775197.1">
    <property type="nucleotide sequence ID" value="NZ_FNTX01000002.1"/>
</dbReference>
<reference evidence="3" key="1">
    <citation type="submission" date="2016-10" db="EMBL/GenBank/DDBJ databases">
        <authorList>
            <person name="Varghese N."/>
            <person name="Submissions S."/>
        </authorList>
    </citation>
    <scope>NUCLEOTIDE SEQUENCE [LARGE SCALE GENOMIC DNA]</scope>
    <source>
        <strain evidence="3">DSM 21368</strain>
    </source>
</reference>
<dbReference type="PANTHER" id="PTHR43135">
    <property type="entry name" value="ALPHA-D-RIBOSE 1-METHYLPHOSPHONATE 5-TRIPHOSPHATE DIPHOSPHATASE"/>
    <property type="match status" value="1"/>
</dbReference>
<dbReference type="STRING" id="648782.SAMN04488554_4107"/>
<organism evidence="2 3">
    <name type="scientific">Ruania alba</name>
    <dbReference type="NCBI Taxonomy" id="648782"/>
    <lineage>
        <taxon>Bacteria</taxon>
        <taxon>Bacillati</taxon>
        <taxon>Actinomycetota</taxon>
        <taxon>Actinomycetes</taxon>
        <taxon>Micrococcales</taxon>
        <taxon>Ruaniaceae</taxon>
        <taxon>Ruania</taxon>
    </lineage>
</organism>
<dbReference type="EMBL" id="FNTX01000002">
    <property type="protein sequence ID" value="SEE98337.1"/>
    <property type="molecule type" value="Genomic_DNA"/>
</dbReference>
<dbReference type="InterPro" id="IPR032466">
    <property type="entry name" value="Metal_Hydrolase"/>
</dbReference>
<dbReference type="Gene3D" id="3.20.20.140">
    <property type="entry name" value="Metal-dependent hydrolases"/>
    <property type="match status" value="1"/>
</dbReference>
<sequence>MTNLAPGVLAVTGGHVVPVNAPPIDNGTVVVTDGVISAVGGADVPVPDGAQVIDATGRWVLPGFVEAHAHLGVHEDGEGWSGNDTNEMTTPNGARFRALDGIDIDEVGFRDALAGGVTAAVIKPGSGNPIGGRTVAIKTWGGRTVDEQVISADVSVKSALGENPKRVYGEKKETPSTRLGVAAVLRDAFVGARNYAEARAHAVSKGEPFARDLTLETLADVLDGQLAWDQHCHRHDDIATAIRLAEEFGYRLVVNHGTEGHKIADVLAEKDVPVIFGPMFTSRVKVELRDRAIGNLAQIAAAGVRVAITTDHPVVPINFLVHQATLAVKEGLPRQTALEALTVNPAAILGLDERIGALEVGRDGDLVVWSGDPLEIGSRAEQVVIGGRPVLAPGEDGSHIVERSARFGR</sequence>
<keyword evidence="3" id="KW-1185">Reference proteome</keyword>
<dbReference type="OrthoDB" id="3451205at2"/>
<evidence type="ECO:0000259" key="1">
    <source>
        <dbReference type="Pfam" id="PF07969"/>
    </source>
</evidence>
<dbReference type="InterPro" id="IPR051781">
    <property type="entry name" value="Metallo-dep_Hydrolase"/>
</dbReference>
<feature type="domain" description="Amidohydrolase 3" evidence="1">
    <location>
        <begin position="262"/>
        <end position="390"/>
    </location>
</feature>